<gene>
    <name evidence="3" type="ORF">MmiHf6_17190</name>
</gene>
<protein>
    <recommendedName>
        <fullName evidence="5">DUF1828 domain-containing protein</fullName>
    </recommendedName>
</protein>
<dbReference type="InterPro" id="IPR014960">
    <property type="entry name" value="DUF1828"/>
</dbReference>
<sequence length="272" mass="31273">MNWVNEVMDNYYNFLKEKTIVTTDSSSDWVEISTPFVGLFNDTVDIYAKKEGRKIILSDDGNTMRDLELSGLEITKSFKRKEILDRILNNYGVTLNNGELITEATEKDFPQKKLNLISAISETADMYYLAKHTVASVFKEDVKAYLDEQELIYTPYFISKGSTGLEFTFDFQIAYKNLEIVIKSFNSVNKMNLPQFLFTLEDIKGVREQQTQKEIIGLAVINDSDKEISDEYINALDNKGAQYILWSERHTPENISKLNPFLNPHPQSLISL</sequence>
<evidence type="ECO:0000313" key="4">
    <source>
        <dbReference type="Proteomes" id="UP001302978"/>
    </source>
</evidence>
<dbReference type="EMBL" id="CP131059">
    <property type="protein sequence ID" value="WNY24388.1"/>
    <property type="molecule type" value="Genomic_DNA"/>
</dbReference>
<reference evidence="3 4" key="1">
    <citation type="submission" date="2023-07" db="EMBL/GenBank/DDBJ databases">
        <title>Closed genoem sequence of Methanomicrococcus sp. Hf6.</title>
        <authorList>
            <person name="Poehlein A."/>
            <person name="Protasov E."/>
            <person name="Platt K."/>
            <person name="Reeh H."/>
            <person name="Daniel R."/>
            <person name="Brune A."/>
        </authorList>
    </citation>
    <scope>NUCLEOTIDE SEQUENCE [LARGE SCALE GENOMIC DNA]</scope>
    <source>
        <strain evidence="3 4">Hf6</strain>
    </source>
</reference>
<feature type="domain" description="DUF1829" evidence="2">
    <location>
        <begin position="161"/>
        <end position="249"/>
    </location>
</feature>
<organism evidence="3 4">
    <name type="scientific">Methanimicrococcus hongohii</name>
    <dbReference type="NCBI Taxonomy" id="3028295"/>
    <lineage>
        <taxon>Archaea</taxon>
        <taxon>Methanobacteriati</taxon>
        <taxon>Methanobacteriota</taxon>
        <taxon>Stenosarchaea group</taxon>
        <taxon>Methanomicrobia</taxon>
        <taxon>Methanosarcinales</taxon>
        <taxon>Methanosarcinaceae</taxon>
        <taxon>Methanimicrococcus</taxon>
    </lineage>
</organism>
<proteinExistence type="predicted"/>
<dbReference type="KEGG" id="mehf:MmiHf6_17190"/>
<accession>A0AA96V1V7</accession>
<name>A0AA96V1V7_9EURY</name>
<keyword evidence="4" id="KW-1185">Reference proteome</keyword>
<feature type="domain" description="DUF1828" evidence="1">
    <location>
        <begin position="34"/>
        <end position="120"/>
    </location>
</feature>
<evidence type="ECO:0000259" key="1">
    <source>
        <dbReference type="Pfam" id="PF08861"/>
    </source>
</evidence>
<dbReference type="Pfam" id="PF08862">
    <property type="entry name" value="DUF1829"/>
    <property type="match status" value="1"/>
</dbReference>
<dbReference type="Pfam" id="PF08861">
    <property type="entry name" value="DUF1828"/>
    <property type="match status" value="1"/>
</dbReference>
<dbReference type="Proteomes" id="UP001302978">
    <property type="component" value="Chromosome"/>
</dbReference>
<evidence type="ECO:0000259" key="2">
    <source>
        <dbReference type="Pfam" id="PF08862"/>
    </source>
</evidence>
<dbReference type="InterPro" id="IPR014961">
    <property type="entry name" value="DUF1829"/>
</dbReference>
<dbReference type="AlphaFoldDB" id="A0AA96V1V7"/>
<evidence type="ECO:0000313" key="3">
    <source>
        <dbReference type="EMBL" id="WNY24388.1"/>
    </source>
</evidence>
<evidence type="ECO:0008006" key="5">
    <source>
        <dbReference type="Google" id="ProtNLM"/>
    </source>
</evidence>